<keyword evidence="1" id="KW-1133">Transmembrane helix</keyword>
<dbReference type="RefSeq" id="WP_144333901.1">
    <property type="nucleotide sequence ID" value="NZ_VLPL01000007.1"/>
</dbReference>
<feature type="transmembrane region" description="Helical" evidence="1">
    <location>
        <begin position="32"/>
        <end position="51"/>
    </location>
</feature>
<dbReference type="Proteomes" id="UP000316008">
    <property type="component" value="Unassembled WGS sequence"/>
</dbReference>
<name>A0A556MNY3_9FLAO</name>
<comment type="caution">
    <text evidence="2">The sequence shown here is derived from an EMBL/GenBank/DDBJ whole genome shotgun (WGS) entry which is preliminary data.</text>
</comment>
<accession>A0A556MNY3</accession>
<sequence length="72" mass="8788">MKLYNRIMELFWLAMGIIIIIMVTVMCLKESFSSWAVYYAFAFMALGTYFLRRFMRKRMEKHQAFLESQKQK</sequence>
<evidence type="ECO:0000313" key="3">
    <source>
        <dbReference type="Proteomes" id="UP000316008"/>
    </source>
</evidence>
<dbReference type="EMBL" id="VLPL01000007">
    <property type="protein sequence ID" value="TSJ41643.1"/>
    <property type="molecule type" value="Genomic_DNA"/>
</dbReference>
<dbReference type="OrthoDB" id="1467847at2"/>
<keyword evidence="1" id="KW-0472">Membrane</keyword>
<proteinExistence type="predicted"/>
<gene>
    <name evidence="2" type="ORF">FO442_14385</name>
</gene>
<evidence type="ECO:0000256" key="1">
    <source>
        <dbReference type="SAM" id="Phobius"/>
    </source>
</evidence>
<organism evidence="2 3">
    <name type="scientific">Fluviicola chungangensis</name>
    <dbReference type="NCBI Taxonomy" id="2597671"/>
    <lineage>
        <taxon>Bacteria</taxon>
        <taxon>Pseudomonadati</taxon>
        <taxon>Bacteroidota</taxon>
        <taxon>Flavobacteriia</taxon>
        <taxon>Flavobacteriales</taxon>
        <taxon>Crocinitomicaceae</taxon>
        <taxon>Fluviicola</taxon>
    </lineage>
</organism>
<keyword evidence="1" id="KW-0812">Transmembrane</keyword>
<reference evidence="2 3" key="1">
    <citation type="submission" date="2019-07" db="EMBL/GenBank/DDBJ databases">
        <authorList>
            <person name="Huq M.A."/>
        </authorList>
    </citation>
    <scope>NUCLEOTIDE SEQUENCE [LARGE SCALE GENOMIC DNA]</scope>
    <source>
        <strain evidence="2 3">MAH-3</strain>
    </source>
</reference>
<evidence type="ECO:0000313" key="2">
    <source>
        <dbReference type="EMBL" id="TSJ41643.1"/>
    </source>
</evidence>
<dbReference type="AlphaFoldDB" id="A0A556MNY3"/>
<keyword evidence="3" id="KW-1185">Reference proteome</keyword>
<feature type="transmembrane region" description="Helical" evidence="1">
    <location>
        <begin position="7"/>
        <end position="26"/>
    </location>
</feature>
<protein>
    <submittedName>
        <fullName evidence="2">Uncharacterized protein</fullName>
    </submittedName>
</protein>